<dbReference type="EMBL" id="FN645459">
    <property type="protein sequence ID" value="CBI77669.1"/>
    <property type="molecule type" value="Genomic_DNA"/>
</dbReference>
<evidence type="ECO:0000313" key="15">
    <source>
        <dbReference type="EMBL" id="KEC54361.1"/>
    </source>
</evidence>
<evidence type="ECO:0000256" key="11">
    <source>
        <dbReference type="ARBA" id="ARBA00025182"/>
    </source>
</evidence>
<dbReference type="eggNOG" id="COG1314">
    <property type="taxonomic scope" value="Bacteria"/>
</dbReference>
<evidence type="ECO:0000256" key="5">
    <source>
        <dbReference type="ARBA" id="ARBA00022475"/>
    </source>
</evidence>
<dbReference type="GO" id="GO:0065002">
    <property type="term" value="P:intracellular protein transmembrane transport"/>
    <property type="evidence" value="ECO:0007669"/>
    <property type="project" value="TreeGrafter"/>
</dbReference>
<feature type="compositionally biased region" description="Pro residues" evidence="13">
    <location>
        <begin position="135"/>
        <end position="146"/>
    </location>
</feature>
<feature type="transmembrane region" description="Helical" evidence="12">
    <location>
        <begin position="51"/>
        <end position="71"/>
    </location>
</feature>
<dbReference type="GO" id="GO:0005886">
    <property type="term" value="C:plasma membrane"/>
    <property type="evidence" value="ECO:0007669"/>
    <property type="project" value="UniProtKB-SubCell"/>
</dbReference>
<comment type="subcellular location">
    <subcellularLocation>
        <location evidence="1 12">Cell membrane</location>
        <topology evidence="1 12">Multi-pass membrane protein</topology>
    </subcellularLocation>
</comment>
<feature type="region of interest" description="Disordered" evidence="13">
    <location>
        <begin position="79"/>
        <end position="146"/>
    </location>
</feature>
<comment type="function">
    <text evidence="11 12">Involved in protein export. Participates in an early event of protein translocation.</text>
</comment>
<gene>
    <name evidence="14" type="primary">secG</name>
    <name evidence="14" type="ORF">BARRO_50018</name>
    <name evidence="15" type="ORF">O99_01242</name>
</gene>
<dbReference type="AlphaFoldDB" id="E6YLB7"/>
<reference evidence="14" key="1">
    <citation type="journal article" date="2011" name="PLoS Genet.">
        <title>Parallel evolution of a type IV secretion system in radiating lineages of the host-restricted bacterial pathogen Bartonella.</title>
        <authorList>
            <person name="Engel P."/>
            <person name="Salzburger W."/>
            <person name="Liesch M."/>
            <person name="Chang C.C."/>
            <person name="Maruyama S."/>
            <person name="Lanz C."/>
            <person name="Calteau A."/>
            <person name="Lajus A."/>
            <person name="Medigue C."/>
            <person name="Schuster S.C."/>
            <person name="Dehio C."/>
        </authorList>
    </citation>
    <scope>NUCLEOTIDE SEQUENCE</scope>
    <source>
        <strain evidence="14">ATCC BAA-1498</strain>
    </source>
</reference>
<proteinExistence type="inferred from homology"/>
<dbReference type="InterPro" id="IPR004692">
    <property type="entry name" value="SecG"/>
</dbReference>
<comment type="caution">
    <text evidence="12">Lacks conserved residue(s) required for the propagation of feature annotation.</text>
</comment>
<evidence type="ECO:0000256" key="6">
    <source>
        <dbReference type="ARBA" id="ARBA00022692"/>
    </source>
</evidence>
<protein>
    <recommendedName>
        <fullName evidence="3 12">Protein-export membrane protein SecG</fullName>
    </recommendedName>
</protein>
<organism evidence="14">
    <name type="scientific">Bartonella rochalimae ATCC BAA-1498</name>
    <dbReference type="NCBI Taxonomy" id="685782"/>
    <lineage>
        <taxon>Bacteria</taxon>
        <taxon>Pseudomonadati</taxon>
        <taxon>Pseudomonadota</taxon>
        <taxon>Alphaproteobacteria</taxon>
        <taxon>Hyphomicrobiales</taxon>
        <taxon>Bartonellaceae</taxon>
        <taxon>Bartonella</taxon>
    </lineage>
</organism>
<evidence type="ECO:0000256" key="1">
    <source>
        <dbReference type="ARBA" id="ARBA00004651"/>
    </source>
</evidence>
<evidence type="ECO:0000313" key="14">
    <source>
        <dbReference type="EMBL" id="CBI77669.1"/>
    </source>
</evidence>
<keyword evidence="7 12" id="KW-0653">Protein transport</keyword>
<evidence type="ECO:0000256" key="4">
    <source>
        <dbReference type="ARBA" id="ARBA00022448"/>
    </source>
</evidence>
<dbReference type="NCBIfam" id="TIGR00810">
    <property type="entry name" value="secG"/>
    <property type="match status" value="1"/>
</dbReference>
<dbReference type="HOGENOM" id="CLU_094156_5_2_5"/>
<evidence type="ECO:0000256" key="7">
    <source>
        <dbReference type="ARBA" id="ARBA00022927"/>
    </source>
</evidence>
<dbReference type="PATRIC" id="fig|685782.3.peg.1299"/>
<keyword evidence="8 12" id="KW-1133">Transmembrane helix</keyword>
<evidence type="ECO:0000256" key="12">
    <source>
        <dbReference type="RuleBase" id="RU365087"/>
    </source>
</evidence>
<name>E6YLB7_9HYPH</name>
<accession>E6YLB7</accession>
<dbReference type="GO" id="GO:0043952">
    <property type="term" value="P:protein transport by the Sec complex"/>
    <property type="evidence" value="ECO:0007669"/>
    <property type="project" value="TreeGrafter"/>
</dbReference>
<evidence type="ECO:0000256" key="2">
    <source>
        <dbReference type="ARBA" id="ARBA00008445"/>
    </source>
</evidence>
<dbReference type="OrthoDB" id="7366942at2"/>
<dbReference type="EMBL" id="AHPK01000018">
    <property type="protein sequence ID" value="KEC54361.1"/>
    <property type="molecule type" value="Genomic_DNA"/>
</dbReference>
<comment type="similarity">
    <text evidence="2 12">Belongs to the SecG family.</text>
</comment>
<keyword evidence="16" id="KW-1185">Reference proteome</keyword>
<evidence type="ECO:0000256" key="3">
    <source>
        <dbReference type="ARBA" id="ARBA00017876"/>
    </source>
</evidence>
<evidence type="ECO:0000256" key="8">
    <source>
        <dbReference type="ARBA" id="ARBA00022989"/>
    </source>
</evidence>
<evidence type="ECO:0000256" key="13">
    <source>
        <dbReference type="SAM" id="MobiDB-lite"/>
    </source>
</evidence>
<reference evidence="15 16" key="2">
    <citation type="submission" date="2012-04" db="EMBL/GenBank/DDBJ databases">
        <title>The Genome Sequence of Bartonella rochalimae BMGH.</title>
        <authorList>
            <consortium name="The Broad Institute Genome Sequencing Platform"/>
            <consortium name="The Broad Institute Genome Sequencing Center for Infectious Disease"/>
            <person name="Feldgarden M."/>
            <person name="Kirby J."/>
            <person name="Kosoy M."/>
            <person name="Birtles R."/>
            <person name="Probert W.S."/>
            <person name="Chiaraviglio L."/>
            <person name="Walker B."/>
            <person name="Young S.K."/>
            <person name="Zeng Q."/>
            <person name="Gargeya S."/>
            <person name="Fitzgerald M."/>
            <person name="Haas B."/>
            <person name="Abouelleil A."/>
            <person name="Alvarado L."/>
            <person name="Arachchi H.M."/>
            <person name="Berlin A.M."/>
            <person name="Chapman S.B."/>
            <person name="Goldberg J."/>
            <person name="Griggs A."/>
            <person name="Gujja S."/>
            <person name="Hansen M."/>
            <person name="Howarth C."/>
            <person name="Imamovic A."/>
            <person name="Larimer J."/>
            <person name="McCowen C."/>
            <person name="Montmayeur A."/>
            <person name="Murphy C."/>
            <person name="Neiman D."/>
            <person name="Pearson M."/>
            <person name="Priest M."/>
            <person name="Roberts A."/>
            <person name="Saif S."/>
            <person name="Shea T."/>
            <person name="Sisk P."/>
            <person name="Sykes S."/>
            <person name="Wortman J."/>
            <person name="Nusbaum C."/>
            <person name="Birren B."/>
        </authorList>
    </citation>
    <scope>NUCLEOTIDE SEQUENCE [LARGE SCALE GENOMIC DNA]</scope>
    <source>
        <strain evidence="15 16">ATCC BAA-1498</strain>
    </source>
</reference>
<dbReference type="RefSeq" id="WP_035007318.1">
    <property type="nucleotide sequence ID" value="NZ_KL407338.1"/>
</dbReference>
<dbReference type="Pfam" id="PF03840">
    <property type="entry name" value="SecG"/>
    <property type="match status" value="1"/>
</dbReference>
<keyword evidence="10 12" id="KW-0472">Membrane</keyword>
<evidence type="ECO:0000256" key="10">
    <source>
        <dbReference type="ARBA" id="ARBA00023136"/>
    </source>
</evidence>
<dbReference type="GO" id="GO:0015450">
    <property type="term" value="F:protein-transporting ATPase activity"/>
    <property type="evidence" value="ECO:0007669"/>
    <property type="project" value="UniProtKB-UniRule"/>
</dbReference>
<dbReference type="GO" id="GO:0009306">
    <property type="term" value="P:protein secretion"/>
    <property type="evidence" value="ECO:0007669"/>
    <property type="project" value="UniProtKB-UniRule"/>
</dbReference>
<keyword evidence="9 12" id="KW-0811">Translocation</keyword>
<keyword evidence="4 12" id="KW-0813">Transport</keyword>
<dbReference type="Proteomes" id="UP000027336">
    <property type="component" value="Unassembled WGS sequence"/>
</dbReference>
<dbReference type="PANTHER" id="PTHR34182">
    <property type="entry name" value="PROTEIN-EXPORT MEMBRANE PROTEIN SECG"/>
    <property type="match status" value="1"/>
</dbReference>
<keyword evidence="5 12" id="KW-1003">Cell membrane</keyword>
<sequence>MQTVLIVIHFLVVIALIGVVLLQPSEGGGLGGGGSSFMSTRGAKSALTRLTTILAACFFMTSIGLIVIGNLSNSSSDILNRIPVNSGQNSTKENESGSAPSVEGEAQPSIIDQLGSGPASSQQQNGLAIPENEDPLPPPVGNPISK</sequence>
<evidence type="ECO:0000256" key="9">
    <source>
        <dbReference type="ARBA" id="ARBA00023010"/>
    </source>
</evidence>
<dbReference type="PANTHER" id="PTHR34182:SF1">
    <property type="entry name" value="PROTEIN-EXPORT MEMBRANE PROTEIN SECG"/>
    <property type="match status" value="1"/>
</dbReference>
<feature type="compositionally biased region" description="Polar residues" evidence="13">
    <location>
        <begin position="79"/>
        <end position="99"/>
    </location>
</feature>
<evidence type="ECO:0000313" key="16">
    <source>
        <dbReference type="Proteomes" id="UP000027336"/>
    </source>
</evidence>
<keyword evidence="6 12" id="KW-0812">Transmembrane</keyword>